<dbReference type="CDD" id="cd00531">
    <property type="entry name" value="NTF2_like"/>
    <property type="match status" value="1"/>
</dbReference>
<dbReference type="SUPFAM" id="SSF54427">
    <property type="entry name" value="NTF2-like"/>
    <property type="match status" value="1"/>
</dbReference>
<evidence type="ECO:0000259" key="1">
    <source>
        <dbReference type="Pfam" id="PF13577"/>
    </source>
</evidence>
<dbReference type="EMBL" id="BHYM01000041">
    <property type="protein sequence ID" value="GCE41164.1"/>
    <property type="molecule type" value="Genomic_DNA"/>
</dbReference>
<dbReference type="AlphaFoldDB" id="A0A402CC21"/>
<dbReference type="Pfam" id="PF13577">
    <property type="entry name" value="SnoaL_4"/>
    <property type="match status" value="1"/>
</dbReference>
<comment type="caution">
    <text evidence="2">The sequence shown here is derived from an EMBL/GenBank/DDBJ whole genome shotgun (WGS) entry which is preliminary data.</text>
</comment>
<dbReference type="Proteomes" id="UP000287519">
    <property type="component" value="Unassembled WGS sequence"/>
</dbReference>
<sequence>MEEILRRLVDRNEIHDVLMRYCRGVDRCDESILKSVYHHDSYDDHGYWRGNGHEFASFVAKRLMAANLSTTHSVTNVLIDIDGDSARSESQVMVTLVRRGEPTVVDLMGARYLDKLTRRDGVWRIAERTVVLDWHKCEQWQDGDSPMPLDDFRRGGRGSDDPLYDFLDLKDD</sequence>
<reference evidence="2 3" key="1">
    <citation type="submission" date="2018-11" db="EMBL/GenBank/DDBJ databases">
        <title>Microbial catabolism of amino acid.</title>
        <authorList>
            <person name="Hibi M."/>
            <person name="Ogawa J."/>
        </authorList>
    </citation>
    <scope>NUCLEOTIDE SEQUENCE [LARGE SCALE GENOMIC DNA]</scope>
    <source>
        <strain evidence="2 3">C31-06</strain>
    </source>
</reference>
<name>A0A402CC21_RHOWR</name>
<gene>
    <name evidence="2" type="ORF">Rhow_004823</name>
</gene>
<dbReference type="OrthoDB" id="1492465at2"/>
<keyword evidence="3" id="KW-1185">Reference proteome</keyword>
<accession>A0A402CC21</accession>
<feature type="domain" description="SnoaL-like" evidence="1">
    <location>
        <begin position="6"/>
        <end position="129"/>
    </location>
</feature>
<dbReference type="Gene3D" id="3.10.450.50">
    <property type="match status" value="1"/>
</dbReference>
<proteinExistence type="predicted"/>
<organism evidence="2 3">
    <name type="scientific">Rhodococcus wratislaviensis</name>
    <name type="common">Tsukamurella wratislaviensis</name>
    <dbReference type="NCBI Taxonomy" id="44752"/>
    <lineage>
        <taxon>Bacteria</taxon>
        <taxon>Bacillati</taxon>
        <taxon>Actinomycetota</taxon>
        <taxon>Actinomycetes</taxon>
        <taxon>Mycobacteriales</taxon>
        <taxon>Nocardiaceae</taxon>
        <taxon>Rhodococcus</taxon>
    </lineage>
</organism>
<evidence type="ECO:0000313" key="3">
    <source>
        <dbReference type="Proteomes" id="UP000287519"/>
    </source>
</evidence>
<dbReference type="InterPro" id="IPR032710">
    <property type="entry name" value="NTF2-like_dom_sf"/>
</dbReference>
<evidence type="ECO:0000313" key="2">
    <source>
        <dbReference type="EMBL" id="GCE41164.1"/>
    </source>
</evidence>
<dbReference type="InterPro" id="IPR037401">
    <property type="entry name" value="SnoaL-like"/>
</dbReference>
<protein>
    <submittedName>
        <fullName evidence="2">Gamma-BHC dehydrochlorinase</fullName>
    </submittedName>
</protein>
<dbReference type="RefSeq" id="WP_124393295.1">
    <property type="nucleotide sequence ID" value="NZ_BHYM01000041.1"/>
</dbReference>